<protein>
    <submittedName>
        <fullName evidence="1">Uncharacterized protein</fullName>
    </submittedName>
</protein>
<reference evidence="1" key="1">
    <citation type="submission" date="2013-12" db="EMBL/GenBank/DDBJ databases">
        <title>A Varibaculum cambriense genome reconstructed from a premature infant gut community with otherwise low bacterial novelty that shifts toward anaerobic metabolism during the third week of life.</title>
        <authorList>
            <person name="Brown C.T."/>
            <person name="Sharon I."/>
            <person name="Thomas B.C."/>
            <person name="Castelle C.J."/>
            <person name="Morowitz M.J."/>
            <person name="Banfield J.F."/>
        </authorList>
    </citation>
    <scope>NUCLEOTIDE SEQUENCE</scope>
</reference>
<organism evidence="1">
    <name type="scientific">human gut metagenome</name>
    <dbReference type="NCBI Taxonomy" id="408170"/>
    <lineage>
        <taxon>unclassified sequences</taxon>
        <taxon>metagenomes</taxon>
        <taxon>organismal metagenomes</taxon>
    </lineage>
</organism>
<comment type="caution">
    <text evidence="1">The sequence shown here is derived from an EMBL/GenBank/DDBJ whole genome shotgun (WGS) entry which is preliminary data.</text>
</comment>
<sequence>MLYIAVLWLMIILLTVLLKKQLK</sequence>
<evidence type="ECO:0000313" key="1">
    <source>
        <dbReference type="EMBL" id="ETJ35667.1"/>
    </source>
</evidence>
<name>W1XZF7_9ZZZZ</name>
<proteinExistence type="predicted"/>
<feature type="non-terminal residue" evidence="1">
    <location>
        <position position="23"/>
    </location>
</feature>
<gene>
    <name evidence="1" type="ORF">Q604_UNBC09972G0001</name>
</gene>
<accession>W1XZF7</accession>
<dbReference type="AlphaFoldDB" id="W1XZF7"/>
<dbReference type="EMBL" id="AZMM01009972">
    <property type="protein sequence ID" value="ETJ35667.1"/>
    <property type="molecule type" value="Genomic_DNA"/>
</dbReference>